<organism evidence="7 8">
    <name type="scientific">Volvox africanus</name>
    <dbReference type="NCBI Taxonomy" id="51714"/>
    <lineage>
        <taxon>Eukaryota</taxon>
        <taxon>Viridiplantae</taxon>
        <taxon>Chlorophyta</taxon>
        <taxon>core chlorophytes</taxon>
        <taxon>Chlorophyceae</taxon>
        <taxon>CS clade</taxon>
        <taxon>Chlamydomonadales</taxon>
        <taxon>Volvocaceae</taxon>
        <taxon>Volvox</taxon>
    </lineage>
</organism>
<sequence length="376" mass="40528">MNWLRNSAAVAPMRRSIAVTSTLPSNIQIRFTEPHQTTIENDSITRYPLLMSIYRSFQIQQKSHCINWIAMPLIKSCARGSLALVRQRLGAPSRLSIPPACQRIEQTSPAANLAQLVVGPGQAGLHNVAIAPTRTSHAPSHHRVATCGETAVTTLSSDAAVTLHSTTTPVLSVRQSWHRPDVAVVLVHPQIPQNTGNVARTCAATAAPLHLVGPLGFELDNRKLKRAGLDYWDSVTMSTHNSWGEFFAFFCDLPQPKRLVAFTVYGKSYYAGPEFTYQPGDWLVFGAETSGLPPQAHGDVAASGGCLVKIPIRDIHVRSINLSVAVGVGLFEAIRQLDTISGSGHIVNARRSPTLGEIAAAHRDGKPLGLKAGSVL</sequence>
<dbReference type="InterPro" id="IPR001537">
    <property type="entry name" value="SpoU_MeTrfase"/>
</dbReference>
<protein>
    <recommendedName>
        <fullName evidence="6">tRNA/rRNA methyltransferase SpoU type domain-containing protein</fullName>
    </recommendedName>
</protein>
<keyword evidence="1" id="KW-0963">Cytoplasm</keyword>
<keyword evidence="3" id="KW-0808">Transferase</keyword>
<dbReference type="InterPro" id="IPR029026">
    <property type="entry name" value="tRNA_m1G_MTases_N"/>
</dbReference>
<evidence type="ECO:0000259" key="6">
    <source>
        <dbReference type="Pfam" id="PF00588"/>
    </source>
</evidence>
<keyword evidence="4" id="KW-0949">S-adenosyl-L-methionine</keyword>
<evidence type="ECO:0000256" key="5">
    <source>
        <dbReference type="ARBA" id="ARBA00022694"/>
    </source>
</evidence>
<dbReference type="AlphaFoldDB" id="A0A8J4BA06"/>
<evidence type="ECO:0000256" key="1">
    <source>
        <dbReference type="ARBA" id="ARBA00022490"/>
    </source>
</evidence>
<accession>A0A8J4BA06</accession>
<dbReference type="InterPro" id="IPR016914">
    <property type="entry name" value="TrmL"/>
</dbReference>
<dbReference type="PANTHER" id="PTHR42971:SF1">
    <property type="entry name" value="TRNA (CYTIDINE(34)-2'-O)-METHYLTRANSFERASE"/>
    <property type="match status" value="1"/>
</dbReference>
<gene>
    <name evidence="7" type="ORF">Vafri_12385</name>
</gene>
<dbReference type="InterPro" id="IPR029028">
    <property type="entry name" value="Alpha/beta_knot_MTases"/>
</dbReference>
<dbReference type="EMBL" id="BNCO01000026">
    <property type="protein sequence ID" value="GIL57107.1"/>
    <property type="molecule type" value="Genomic_DNA"/>
</dbReference>
<dbReference type="GO" id="GO:0003723">
    <property type="term" value="F:RNA binding"/>
    <property type="evidence" value="ECO:0007669"/>
    <property type="project" value="InterPro"/>
</dbReference>
<evidence type="ECO:0000313" key="8">
    <source>
        <dbReference type="Proteomes" id="UP000747399"/>
    </source>
</evidence>
<dbReference type="PANTHER" id="PTHR42971">
    <property type="entry name" value="TRNA (CYTIDINE(34)-2'-O)-METHYLTRANSFERASE"/>
    <property type="match status" value="1"/>
</dbReference>
<dbReference type="SUPFAM" id="SSF75217">
    <property type="entry name" value="alpha/beta knot"/>
    <property type="match status" value="1"/>
</dbReference>
<proteinExistence type="inferred from homology"/>
<dbReference type="Gene3D" id="3.40.1280.10">
    <property type="match status" value="1"/>
</dbReference>
<reference evidence="7" key="1">
    <citation type="journal article" date="2021" name="Proc. Natl. Acad. Sci. U.S.A.">
        <title>Three genomes in the algal genus Volvox reveal the fate of a haploid sex-determining region after a transition to homothallism.</title>
        <authorList>
            <person name="Yamamoto K."/>
            <person name="Hamaji T."/>
            <person name="Kawai-Toyooka H."/>
            <person name="Matsuzaki R."/>
            <person name="Takahashi F."/>
            <person name="Nishimura Y."/>
            <person name="Kawachi M."/>
            <person name="Noguchi H."/>
            <person name="Minakuchi Y."/>
            <person name="Umen J.G."/>
            <person name="Toyoda A."/>
            <person name="Nozaki H."/>
        </authorList>
    </citation>
    <scope>NUCLEOTIDE SEQUENCE</scope>
    <source>
        <strain evidence="7">NIES-3780</strain>
    </source>
</reference>
<name>A0A8J4BA06_9CHLO</name>
<dbReference type="HAMAP" id="MF_01885">
    <property type="entry name" value="tRNA_methyltr_TrmL"/>
    <property type="match status" value="1"/>
</dbReference>
<comment type="caution">
    <text evidence="7">The sequence shown here is derived from an EMBL/GenBank/DDBJ whole genome shotgun (WGS) entry which is preliminary data.</text>
</comment>
<keyword evidence="8" id="KW-1185">Reference proteome</keyword>
<evidence type="ECO:0000256" key="2">
    <source>
        <dbReference type="ARBA" id="ARBA00022603"/>
    </source>
</evidence>
<evidence type="ECO:0000256" key="3">
    <source>
        <dbReference type="ARBA" id="ARBA00022679"/>
    </source>
</evidence>
<evidence type="ECO:0000256" key="4">
    <source>
        <dbReference type="ARBA" id="ARBA00022691"/>
    </source>
</evidence>
<feature type="domain" description="tRNA/rRNA methyltransferase SpoU type" evidence="6">
    <location>
        <begin position="182"/>
        <end position="330"/>
    </location>
</feature>
<dbReference type="Proteomes" id="UP000747399">
    <property type="component" value="Unassembled WGS sequence"/>
</dbReference>
<keyword evidence="2" id="KW-0489">Methyltransferase</keyword>
<dbReference type="GO" id="GO:0002130">
    <property type="term" value="P:wobble position ribose methylation"/>
    <property type="evidence" value="ECO:0007669"/>
    <property type="project" value="TreeGrafter"/>
</dbReference>
<dbReference type="GO" id="GO:0008173">
    <property type="term" value="F:RNA methyltransferase activity"/>
    <property type="evidence" value="ECO:0007669"/>
    <property type="project" value="InterPro"/>
</dbReference>
<keyword evidence="5" id="KW-0819">tRNA processing</keyword>
<evidence type="ECO:0000313" key="7">
    <source>
        <dbReference type="EMBL" id="GIL57107.1"/>
    </source>
</evidence>
<dbReference type="CDD" id="cd18094">
    <property type="entry name" value="SpoU-like_TrmL"/>
    <property type="match status" value="1"/>
</dbReference>
<dbReference type="Pfam" id="PF00588">
    <property type="entry name" value="SpoU_methylase"/>
    <property type="match status" value="1"/>
</dbReference>